<reference evidence="13 14" key="1">
    <citation type="submission" date="2019-02" db="EMBL/GenBank/DDBJ databases">
        <title>Prokaryotic population dynamics and viral predation in marine succession experiment using metagenomics: the confinement effect.</title>
        <authorList>
            <person name="Haro-Moreno J.M."/>
            <person name="Rodriguez-Valera F."/>
            <person name="Lopez-Perez M."/>
        </authorList>
    </citation>
    <scope>NUCLEOTIDE SEQUENCE [LARGE SCALE GENOMIC DNA]</scope>
    <source>
        <strain evidence="13">MED-G169</strain>
    </source>
</reference>
<dbReference type="NCBIfam" id="TIGR00231">
    <property type="entry name" value="small_GTP"/>
    <property type="match status" value="2"/>
</dbReference>
<gene>
    <name evidence="8 13" type="primary">der</name>
    <name evidence="13" type="ORF">EVB02_00380</name>
</gene>
<evidence type="ECO:0000313" key="14">
    <source>
        <dbReference type="Proteomes" id="UP000318148"/>
    </source>
</evidence>
<keyword evidence="3 8" id="KW-0690">Ribosome biogenesis</keyword>
<dbReference type="CDD" id="cd01895">
    <property type="entry name" value="EngA2"/>
    <property type="match status" value="1"/>
</dbReference>
<dbReference type="HAMAP" id="MF_00195">
    <property type="entry name" value="GTPase_Der"/>
    <property type="match status" value="1"/>
</dbReference>
<evidence type="ECO:0000256" key="2">
    <source>
        <dbReference type="ARBA" id="ARBA00020953"/>
    </source>
</evidence>
<evidence type="ECO:0000256" key="9">
    <source>
        <dbReference type="PROSITE-ProRule" id="PRU01049"/>
    </source>
</evidence>
<dbReference type="InterPro" id="IPR032859">
    <property type="entry name" value="KH_dom-like"/>
</dbReference>
<comment type="subunit">
    <text evidence="8">Associates with the 50S ribosomal subunit.</text>
</comment>
<dbReference type="Proteomes" id="UP000318148">
    <property type="component" value="Unassembled WGS sequence"/>
</dbReference>
<evidence type="ECO:0000256" key="6">
    <source>
        <dbReference type="ARBA" id="ARBA00023134"/>
    </source>
</evidence>
<dbReference type="GO" id="GO:0043022">
    <property type="term" value="F:ribosome binding"/>
    <property type="evidence" value="ECO:0007669"/>
    <property type="project" value="TreeGrafter"/>
</dbReference>
<dbReference type="GO" id="GO:0005525">
    <property type="term" value="F:GTP binding"/>
    <property type="evidence" value="ECO:0007669"/>
    <property type="project" value="UniProtKB-UniRule"/>
</dbReference>
<dbReference type="InterPro" id="IPR006073">
    <property type="entry name" value="GTP-bd"/>
</dbReference>
<evidence type="ECO:0000256" key="4">
    <source>
        <dbReference type="ARBA" id="ARBA00022737"/>
    </source>
</evidence>
<evidence type="ECO:0000256" key="8">
    <source>
        <dbReference type="HAMAP-Rule" id="MF_00195"/>
    </source>
</evidence>
<name>A0A520LP31_9GAMM</name>
<protein>
    <recommendedName>
        <fullName evidence="2 8">GTPase Der</fullName>
    </recommendedName>
    <alternativeName>
        <fullName evidence="7 8">GTP-binding protein EngA</fullName>
    </alternativeName>
</protein>
<dbReference type="InterPro" id="IPR027417">
    <property type="entry name" value="P-loop_NTPase"/>
</dbReference>
<feature type="binding site" evidence="8">
    <location>
        <begin position="118"/>
        <end position="121"/>
    </location>
    <ligand>
        <name>GTP</name>
        <dbReference type="ChEBI" id="CHEBI:37565"/>
        <label>1</label>
    </ligand>
</feature>
<dbReference type="CDD" id="cd01894">
    <property type="entry name" value="EngA1"/>
    <property type="match status" value="1"/>
</dbReference>
<proteinExistence type="inferred from homology"/>
<keyword evidence="6 8" id="KW-0342">GTP-binding</keyword>
<dbReference type="FunFam" id="3.30.300.20:FF:000004">
    <property type="entry name" value="GTPase Der"/>
    <property type="match status" value="1"/>
</dbReference>
<dbReference type="GO" id="GO:0042254">
    <property type="term" value="P:ribosome biogenesis"/>
    <property type="evidence" value="ECO:0007669"/>
    <property type="project" value="UniProtKB-KW"/>
</dbReference>
<evidence type="ECO:0000256" key="7">
    <source>
        <dbReference type="ARBA" id="ARBA00032345"/>
    </source>
</evidence>
<feature type="binding site" evidence="8">
    <location>
        <begin position="56"/>
        <end position="60"/>
    </location>
    <ligand>
        <name>GTP</name>
        <dbReference type="ChEBI" id="CHEBI:37565"/>
        <label>1</label>
    </ligand>
</feature>
<dbReference type="Pfam" id="PF14714">
    <property type="entry name" value="KH_dom-like"/>
    <property type="match status" value="1"/>
</dbReference>
<dbReference type="Gene3D" id="3.30.300.20">
    <property type="match status" value="1"/>
</dbReference>
<evidence type="ECO:0000256" key="3">
    <source>
        <dbReference type="ARBA" id="ARBA00022517"/>
    </source>
</evidence>
<dbReference type="PANTHER" id="PTHR43834:SF6">
    <property type="entry name" value="GTPASE DER"/>
    <property type="match status" value="1"/>
</dbReference>
<evidence type="ECO:0000256" key="11">
    <source>
        <dbReference type="SAM" id="MobiDB-lite"/>
    </source>
</evidence>
<keyword evidence="5 8" id="KW-0547">Nucleotide-binding</keyword>
<feature type="binding site" evidence="8">
    <location>
        <begin position="9"/>
        <end position="16"/>
    </location>
    <ligand>
        <name>GTP</name>
        <dbReference type="ChEBI" id="CHEBI:37565"/>
        <label>1</label>
    </ligand>
</feature>
<dbReference type="AlphaFoldDB" id="A0A520LP31"/>
<accession>A0A520LP31</accession>
<organism evidence="13 14">
    <name type="scientific">SAR92 clade bacterium</name>
    <dbReference type="NCBI Taxonomy" id="2315479"/>
    <lineage>
        <taxon>Bacteria</taxon>
        <taxon>Pseudomonadati</taxon>
        <taxon>Pseudomonadota</taxon>
        <taxon>Gammaproteobacteria</taxon>
        <taxon>Cellvibrionales</taxon>
        <taxon>Porticoccaceae</taxon>
        <taxon>SAR92 clade</taxon>
    </lineage>
</organism>
<dbReference type="InterPro" id="IPR005225">
    <property type="entry name" value="Small_GTP-bd"/>
</dbReference>
<dbReference type="PANTHER" id="PTHR43834">
    <property type="entry name" value="GTPASE DER"/>
    <property type="match status" value="1"/>
</dbReference>
<dbReference type="PIRSF" id="PIRSF006485">
    <property type="entry name" value="GTP-binding_EngA"/>
    <property type="match status" value="1"/>
</dbReference>
<dbReference type="PRINTS" id="PR00326">
    <property type="entry name" value="GTP1OBG"/>
</dbReference>
<comment type="caution">
    <text evidence="13">The sequence shown here is derived from an EMBL/GenBank/DDBJ whole genome shotgun (WGS) entry which is preliminary data.</text>
</comment>
<dbReference type="FunFam" id="3.40.50.300:FF:000057">
    <property type="entry name" value="GTPase Der"/>
    <property type="match status" value="1"/>
</dbReference>
<comment type="function">
    <text evidence="8 10">GTPase that plays an essential role in the late steps of ribosome biogenesis.</text>
</comment>
<dbReference type="InterPro" id="IPR015946">
    <property type="entry name" value="KH_dom-like_a/b"/>
</dbReference>
<dbReference type="Pfam" id="PF01926">
    <property type="entry name" value="MMR_HSR1"/>
    <property type="match status" value="2"/>
</dbReference>
<dbReference type="FunFam" id="3.40.50.300:FF:000040">
    <property type="entry name" value="GTPase Der"/>
    <property type="match status" value="1"/>
</dbReference>
<feature type="binding site" evidence="8">
    <location>
        <begin position="229"/>
        <end position="233"/>
    </location>
    <ligand>
        <name>GTP</name>
        <dbReference type="ChEBI" id="CHEBI:37565"/>
        <label>2</label>
    </ligand>
</feature>
<evidence type="ECO:0000313" key="13">
    <source>
        <dbReference type="EMBL" id="RZO08607.1"/>
    </source>
</evidence>
<feature type="region of interest" description="Disordered" evidence="11">
    <location>
        <begin position="431"/>
        <end position="467"/>
    </location>
</feature>
<dbReference type="InterPro" id="IPR031166">
    <property type="entry name" value="G_ENGA"/>
</dbReference>
<evidence type="ECO:0000259" key="12">
    <source>
        <dbReference type="PROSITE" id="PS51712"/>
    </source>
</evidence>
<dbReference type="PROSITE" id="PS51712">
    <property type="entry name" value="G_ENGA"/>
    <property type="match status" value="2"/>
</dbReference>
<keyword evidence="4 10" id="KW-0677">Repeat</keyword>
<dbReference type="Gene3D" id="3.40.50.300">
    <property type="entry name" value="P-loop containing nucleotide triphosphate hydrolases"/>
    <property type="match status" value="2"/>
</dbReference>
<evidence type="ECO:0000256" key="5">
    <source>
        <dbReference type="ARBA" id="ARBA00022741"/>
    </source>
</evidence>
<feature type="domain" description="EngA-type G" evidence="12">
    <location>
        <begin position="3"/>
        <end position="166"/>
    </location>
</feature>
<dbReference type="EMBL" id="SHBO01000003">
    <property type="protein sequence ID" value="RZO08607.1"/>
    <property type="molecule type" value="Genomic_DNA"/>
</dbReference>
<feature type="binding site" evidence="8">
    <location>
        <begin position="182"/>
        <end position="189"/>
    </location>
    <ligand>
        <name>GTP</name>
        <dbReference type="ChEBI" id="CHEBI:37565"/>
        <label>2</label>
    </ligand>
</feature>
<dbReference type="SUPFAM" id="SSF52540">
    <property type="entry name" value="P-loop containing nucleoside triphosphate hydrolases"/>
    <property type="match status" value="2"/>
</dbReference>
<evidence type="ECO:0000256" key="1">
    <source>
        <dbReference type="ARBA" id="ARBA00008279"/>
    </source>
</evidence>
<feature type="binding site" evidence="8">
    <location>
        <begin position="294"/>
        <end position="297"/>
    </location>
    <ligand>
        <name>GTP</name>
        <dbReference type="ChEBI" id="CHEBI:37565"/>
        <label>2</label>
    </ligand>
</feature>
<feature type="domain" description="EngA-type G" evidence="12">
    <location>
        <begin position="176"/>
        <end position="349"/>
    </location>
</feature>
<sequence length="467" mass="51384">MIPVIALVGRPNVGKSTLFNRLTKSRDALVADLSGLTRDRKYGDGTLHGRKFVVIDTGGLTGIDEGIEAETEEQSLIALAEADLVLFLVDSKTGLLPPDLAIVENLRRKGSKFFVVANKVDGLDPEIAIADFYQVGTSEIFAISASHGRGIKSLMESALNLFPKDNDDEGDTSDRTKICFAGRPNVGKSTIVNSLFKEDRVVVFDQPGTTRDSIYIDFERGARKYTLIDTAGIRKRKNIKLAVEKFSIVKTLQAINDAHVVICVMDCMEGIVDQDLHLLGKILEAGRCLVIALNKADRLSREEREYVKNEIKRRLKFVGYADIHFVSGLKGTGIKKLLNSVDSAYKAATTAFPTSKLTYILEGAIEDHQPPLAKGRRIKLRFAHSGGHNPPIIVIHGNQTDAVPVHYTKYLEGVFRRELGLHGTPIKIGYKSSSNPYAAKSGERKKKSLKKDVRVSKSVSKKNKVPS</sequence>
<dbReference type="InterPro" id="IPR016484">
    <property type="entry name" value="GTPase_Der"/>
</dbReference>
<dbReference type="NCBIfam" id="TIGR03594">
    <property type="entry name" value="GTPase_EngA"/>
    <property type="match status" value="1"/>
</dbReference>
<evidence type="ECO:0000256" key="10">
    <source>
        <dbReference type="RuleBase" id="RU004481"/>
    </source>
</evidence>
<comment type="similarity">
    <text evidence="1 8 9 10">Belongs to the TRAFAC class TrmE-Era-EngA-EngB-Septin-like GTPase superfamily. EngA (Der) GTPase family.</text>
</comment>